<keyword evidence="2" id="KW-1185">Reference proteome</keyword>
<gene>
    <name evidence="1" type="ORF">DdX_15723</name>
</gene>
<proteinExistence type="predicted"/>
<reference evidence="1" key="1">
    <citation type="submission" date="2022-01" db="EMBL/GenBank/DDBJ databases">
        <title>Genome Sequence Resource for Two Populations of Ditylenchus destructor, the Migratory Endoparasitic Phytonematode.</title>
        <authorList>
            <person name="Zhang H."/>
            <person name="Lin R."/>
            <person name="Xie B."/>
        </authorList>
    </citation>
    <scope>NUCLEOTIDE SEQUENCE</scope>
    <source>
        <strain evidence="1">BazhouSP</strain>
    </source>
</reference>
<dbReference type="AlphaFoldDB" id="A0AAD4MPS7"/>
<evidence type="ECO:0000313" key="1">
    <source>
        <dbReference type="EMBL" id="KAI1702040.1"/>
    </source>
</evidence>
<dbReference type="EMBL" id="JAKKPZ010000106">
    <property type="protein sequence ID" value="KAI1702040.1"/>
    <property type="molecule type" value="Genomic_DNA"/>
</dbReference>
<sequence>MDNGTMVEAFKYLNYSQLAKNSFVSKSFWDLIRTNRCRLALLYVNHISMGSCVSVERTVIEIFGQKLSPEAYNEWAIGNNYSKQIPMEGQVARMQSTENEWRRTIYDFRAGALYKDPKYGRGNDISTAFSAKAELNHENWPLFQHFVRLLMDPFIYIHCMGWVPEKEVLSLLSEAICPDRSRLHCEQLVFNHRGNVENPMSWIKDHVLCTEFLYIDAYCPENCDAELLDFFMTGANCASEIIVKHYDLSKVLVDFIKKFKDLKSCDEYNVVQFIECKSAEKLLVEEFKREHAEFVLKEEIENGIATHTFEFANNEIGKILKLNVITQLDFFLNVNFFCVWNMRKEDTVFYSTFTCSLLNKM</sequence>
<evidence type="ECO:0000313" key="2">
    <source>
        <dbReference type="Proteomes" id="UP001201812"/>
    </source>
</evidence>
<name>A0AAD4MPS7_9BILA</name>
<dbReference type="Proteomes" id="UP001201812">
    <property type="component" value="Unassembled WGS sequence"/>
</dbReference>
<accession>A0AAD4MPS7</accession>
<organism evidence="1 2">
    <name type="scientific">Ditylenchus destructor</name>
    <dbReference type="NCBI Taxonomy" id="166010"/>
    <lineage>
        <taxon>Eukaryota</taxon>
        <taxon>Metazoa</taxon>
        <taxon>Ecdysozoa</taxon>
        <taxon>Nematoda</taxon>
        <taxon>Chromadorea</taxon>
        <taxon>Rhabditida</taxon>
        <taxon>Tylenchina</taxon>
        <taxon>Tylenchomorpha</taxon>
        <taxon>Sphaerularioidea</taxon>
        <taxon>Anguinidae</taxon>
        <taxon>Anguininae</taxon>
        <taxon>Ditylenchus</taxon>
    </lineage>
</organism>
<protein>
    <submittedName>
        <fullName evidence="1">Uncharacterized protein</fullName>
    </submittedName>
</protein>
<comment type="caution">
    <text evidence="1">The sequence shown here is derived from an EMBL/GenBank/DDBJ whole genome shotgun (WGS) entry which is preliminary data.</text>
</comment>